<dbReference type="PANTHER" id="PTHR46300:SF2">
    <property type="entry name" value="CYTOCHROME P450 MONOOXYGENASE ALNH-RELATED"/>
    <property type="match status" value="1"/>
</dbReference>
<dbReference type="InterPro" id="IPR036396">
    <property type="entry name" value="Cyt_P450_sf"/>
</dbReference>
<evidence type="ECO:0000256" key="12">
    <source>
        <dbReference type="ARBA" id="ARBA00023136"/>
    </source>
</evidence>
<keyword evidence="8" id="KW-1133">Transmembrane helix</keyword>
<organism evidence="14 15">
    <name type="scientific">Marasmiellus scandens</name>
    <dbReference type="NCBI Taxonomy" id="2682957"/>
    <lineage>
        <taxon>Eukaryota</taxon>
        <taxon>Fungi</taxon>
        <taxon>Dikarya</taxon>
        <taxon>Basidiomycota</taxon>
        <taxon>Agaricomycotina</taxon>
        <taxon>Agaricomycetes</taxon>
        <taxon>Agaricomycetidae</taxon>
        <taxon>Agaricales</taxon>
        <taxon>Marasmiineae</taxon>
        <taxon>Omphalotaceae</taxon>
        <taxon>Marasmiellus</taxon>
    </lineage>
</organism>
<dbReference type="Proteomes" id="UP001498398">
    <property type="component" value="Unassembled WGS sequence"/>
</dbReference>
<evidence type="ECO:0000313" key="15">
    <source>
        <dbReference type="Proteomes" id="UP001498398"/>
    </source>
</evidence>
<reference evidence="14 15" key="1">
    <citation type="submission" date="2024-01" db="EMBL/GenBank/DDBJ databases">
        <title>A draft genome for the cacao thread blight pathogen Marasmiellus scandens.</title>
        <authorList>
            <person name="Baruah I.K."/>
            <person name="Leung J."/>
            <person name="Bukari Y."/>
            <person name="Amoako-Attah I."/>
            <person name="Meinhardt L.W."/>
            <person name="Bailey B.A."/>
            <person name="Cohen S.P."/>
        </authorList>
    </citation>
    <scope>NUCLEOTIDE SEQUENCE [LARGE SCALE GENOMIC DNA]</scope>
    <source>
        <strain evidence="14 15">GH-19</strain>
    </source>
</reference>
<evidence type="ECO:0000256" key="6">
    <source>
        <dbReference type="ARBA" id="ARBA00022692"/>
    </source>
</evidence>
<evidence type="ECO:0000256" key="4">
    <source>
        <dbReference type="ARBA" id="ARBA00010617"/>
    </source>
</evidence>
<keyword evidence="15" id="KW-1185">Reference proteome</keyword>
<dbReference type="SUPFAM" id="SSF48264">
    <property type="entry name" value="Cytochrome P450"/>
    <property type="match status" value="1"/>
</dbReference>
<keyword evidence="10" id="KW-0408">Iron</keyword>
<keyword evidence="7" id="KW-0479">Metal-binding</keyword>
<dbReference type="PRINTS" id="PR00385">
    <property type="entry name" value="P450"/>
</dbReference>
<comment type="similarity">
    <text evidence="4">Belongs to the cytochrome P450 family.</text>
</comment>
<dbReference type="Pfam" id="PF00067">
    <property type="entry name" value="p450"/>
    <property type="match status" value="1"/>
</dbReference>
<evidence type="ECO:0008006" key="16">
    <source>
        <dbReference type="Google" id="ProtNLM"/>
    </source>
</evidence>
<keyword evidence="13" id="KW-0325">Glycoprotein</keyword>
<comment type="subcellular location">
    <subcellularLocation>
        <location evidence="2">Membrane</location>
        <topology evidence="2">Single-pass membrane protein</topology>
    </subcellularLocation>
</comment>
<evidence type="ECO:0000256" key="9">
    <source>
        <dbReference type="ARBA" id="ARBA00023002"/>
    </source>
</evidence>
<evidence type="ECO:0000256" key="11">
    <source>
        <dbReference type="ARBA" id="ARBA00023033"/>
    </source>
</evidence>
<accession>A0ABR1JND3</accession>
<dbReference type="InterPro" id="IPR050364">
    <property type="entry name" value="Cytochrome_P450_fung"/>
</dbReference>
<dbReference type="InterPro" id="IPR001128">
    <property type="entry name" value="Cyt_P450"/>
</dbReference>
<name>A0ABR1JND3_9AGAR</name>
<comment type="caution">
    <text evidence="14">The sequence shown here is derived from an EMBL/GenBank/DDBJ whole genome shotgun (WGS) entry which is preliminary data.</text>
</comment>
<keyword evidence="11" id="KW-0503">Monooxygenase</keyword>
<evidence type="ECO:0000256" key="3">
    <source>
        <dbReference type="ARBA" id="ARBA00005179"/>
    </source>
</evidence>
<keyword evidence="6" id="KW-0812">Transmembrane</keyword>
<evidence type="ECO:0000313" key="14">
    <source>
        <dbReference type="EMBL" id="KAK7462290.1"/>
    </source>
</evidence>
<protein>
    <recommendedName>
        <fullName evidence="16">Cytochrome P450</fullName>
    </recommendedName>
</protein>
<dbReference type="InterPro" id="IPR002401">
    <property type="entry name" value="Cyt_P450_E_grp-I"/>
</dbReference>
<comment type="cofactor">
    <cofactor evidence="1">
        <name>heme</name>
        <dbReference type="ChEBI" id="CHEBI:30413"/>
    </cofactor>
</comment>
<evidence type="ECO:0000256" key="10">
    <source>
        <dbReference type="ARBA" id="ARBA00023004"/>
    </source>
</evidence>
<keyword evidence="9" id="KW-0560">Oxidoreductase</keyword>
<evidence type="ECO:0000256" key="8">
    <source>
        <dbReference type="ARBA" id="ARBA00022989"/>
    </source>
</evidence>
<keyword evidence="12" id="KW-0472">Membrane</keyword>
<gene>
    <name evidence="14" type="ORF">VKT23_007890</name>
</gene>
<keyword evidence="5" id="KW-0349">Heme</keyword>
<sequence length="246" mass="27943">MSSLTLKFHSSIPNSMAGHETAATTLIWFIFAMVMHPRVQQQAQTELDNVVGRSRLPSFADAKHLPYIQAVVKEVLRWRPAVPYGIPHAVFEDDYYEGYIIPKGSICLASSWSINRDPAIYGSNADEFYPERHLDRNGNLKDDSEEGHFSYGWGQRTCVGRHVANNALFITMATILWTMTLEPQKDSKGNFIKPDINEEVWNGALIRPPHFEFCANPRFPDAESLIQQAREEVMEELLAHPDLNVV</sequence>
<evidence type="ECO:0000256" key="1">
    <source>
        <dbReference type="ARBA" id="ARBA00001971"/>
    </source>
</evidence>
<dbReference type="Gene3D" id="1.10.630.10">
    <property type="entry name" value="Cytochrome P450"/>
    <property type="match status" value="1"/>
</dbReference>
<proteinExistence type="inferred from homology"/>
<comment type="pathway">
    <text evidence="3">Secondary metabolite biosynthesis.</text>
</comment>
<evidence type="ECO:0000256" key="2">
    <source>
        <dbReference type="ARBA" id="ARBA00004167"/>
    </source>
</evidence>
<evidence type="ECO:0000256" key="7">
    <source>
        <dbReference type="ARBA" id="ARBA00022723"/>
    </source>
</evidence>
<dbReference type="PANTHER" id="PTHR46300">
    <property type="entry name" value="P450, PUTATIVE (EUROFUNG)-RELATED-RELATED"/>
    <property type="match status" value="1"/>
</dbReference>
<evidence type="ECO:0000256" key="13">
    <source>
        <dbReference type="ARBA" id="ARBA00023180"/>
    </source>
</evidence>
<evidence type="ECO:0000256" key="5">
    <source>
        <dbReference type="ARBA" id="ARBA00022617"/>
    </source>
</evidence>
<dbReference type="PRINTS" id="PR00463">
    <property type="entry name" value="EP450I"/>
</dbReference>
<dbReference type="EMBL" id="JBANRG010000011">
    <property type="protein sequence ID" value="KAK7462290.1"/>
    <property type="molecule type" value="Genomic_DNA"/>
</dbReference>